<organism evidence="1 2">
    <name type="scientific">Canavalia gladiata</name>
    <name type="common">Sword bean</name>
    <name type="synonym">Dolichos gladiatus</name>
    <dbReference type="NCBI Taxonomy" id="3824"/>
    <lineage>
        <taxon>Eukaryota</taxon>
        <taxon>Viridiplantae</taxon>
        <taxon>Streptophyta</taxon>
        <taxon>Embryophyta</taxon>
        <taxon>Tracheophyta</taxon>
        <taxon>Spermatophyta</taxon>
        <taxon>Magnoliopsida</taxon>
        <taxon>eudicotyledons</taxon>
        <taxon>Gunneridae</taxon>
        <taxon>Pentapetalae</taxon>
        <taxon>rosids</taxon>
        <taxon>fabids</taxon>
        <taxon>Fabales</taxon>
        <taxon>Fabaceae</taxon>
        <taxon>Papilionoideae</taxon>
        <taxon>50 kb inversion clade</taxon>
        <taxon>NPAAA clade</taxon>
        <taxon>indigoferoid/millettioid clade</taxon>
        <taxon>Phaseoleae</taxon>
        <taxon>Canavalia</taxon>
    </lineage>
</organism>
<evidence type="ECO:0000313" key="2">
    <source>
        <dbReference type="Proteomes" id="UP001367508"/>
    </source>
</evidence>
<reference evidence="1 2" key="1">
    <citation type="submission" date="2024-01" db="EMBL/GenBank/DDBJ databases">
        <title>The genomes of 5 underutilized Papilionoideae crops provide insights into root nodulation and disease resistanc.</title>
        <authorList>
            <person name="Jiang F."/>
        </authorList>
    </citation>
    <scope>NUCLEOTIDE SEQUENCE [LARGE SCALE GENOMIC DNA]</scope>
    <source>
        <strain evidence="1">LVBAO_FW01</strain>
        <tissue evidence="1">Leaves</tissue>
    </source>
</reference>
<keyword evidence="2" id="KW-1185">Reference proteome</keyword>
<accession>A0AAN9LI54</accession>
<dbReference type="EMBL" id="JAYMYQ010000004">
    <property type="protein sequence ID" value="KAK7336101.1"/>
    <property type="molecule type" value="Genomic_DNA"/>
</dbReference>
<gene>
    <name evidence="1" type="ORF">VNO77_16632</name>
</gene>
<proteinExistence type="predicted"/>
<dbReference type="Proteomes" id="UP001367508">
    <property type="component" value="Unassembled WGS sequence"/>
</dbReference>
<dbReference type="AlphaFoldDB" id="A0AAN9LI54"/>
<sequence length="90" mass="10522">MLVSPKEIMKATFGDPENFDCANTLSVTVHGLWCMELEVYKASDSPTTTASFRNVVLLREVRREELLRRNYRKVWEYYVSHDPDQSPHDT</sequence>
<evidence type="ECO:0000313" key="1">
    <source>
        <dbReference type="EMBL" id="KAK7336101.1"/>
    </source>
</evidence>
<comment type="caution">
    <text evidence="1">The sequence shown here is derived from an EMBL/GenBank/DDBJ whole genome shotgun (WGS) entry which is preliminary data.</text>
</comment>
<name>A0AAN9LI54_CANGL</name>
<protein>
    <submittedName>
        <fullName evidence="1">Uncharacterized protein</fullName>
    </submittedName>
</protein>